<gene>
    <name evidence="1" type="ORF">SAMN05877753_102625</name>
</gene>
<keyword evidence="2" id="KW-1185">Reference proteome</keyword>
<evidence type="ECO:0000313" key="2">
    <source>
        <dbReference type="Proteomes" id="UP000219546"/>
    </source>
</evidence>
<proteinExistence type="predicted"/>
<dbReference type="AlphaFoldDB" id="A0A285CM59"/>
<accession>A0A285CM59</accession>
<organism evidence="1 2">
    <name type="scientific">Bacillus oleivorans</name>
    <dbReference type="NCBI Taxonomy" id="1448271"/>
    <lineage>
        <taxon>Bacteria</taxon>
        <taxon>Bacillati</taxon>
        <taxon>Bacillota</taxon>
        <taxon>Bacilli</taxon>
        <taxon>Bacillales</taxon>
        <taxon>Bacillaceae</taxon>
        <taxon>Bacillus</taxon>
    </lineage>
</organism>
<evidence type="ECO:0000313" key="1">
    <source>
        <dbReference type="EMBL" id="SNX68621.1"/>
    </source>
</evidence>
<dbReference type="Proteomes" id="UP000219546">
    <property type="component" value="Unassembled WGS sequence"/>
</dbReference>
<dbReference type="EMBL" id="OAOP01000002">
    <property type="protein sequence ID" value="SNX68621.1"/>
    <property type="molecule type" value="Genomic_DNA"/>
</dbReference>
<protein>
    <submittedName>
        <fullName evidence="1">Uncharacterized protein</fullName>
    </submittedName>
</protein>
<name>A0A285CM59_9BACI</name>
<sequence>MNATQAEKIQELKDIQLDLFETWLEYWNQFPDINTWHQ</sequence>
<reference evidence="1 2" key="1">
    <citation type="submission" date="2017-08" db="EMBL/GenBank/DDBJ databases">
        <authorList>
            <person name="de Groot N.N."/>
        </authorList>
    </citation>
    <scope>NUCLEOTIDE SEQUENCE [LARGE SCALE GENOMIC DNA]</scope>
    <source>
        <strain evidence="1 2">JC228</strain>
    </source>
</reference>